<dbReference type="CDD" id="cd03426">
    <property type="entry name" value="NUDIX_CoAse_Nudt7"/>
    <property type="match status" value="1"/>
</dbReference>
<evidence type="ECO:0000256" key="7">
    <source>
        <dbReference type="SAM" id="MobiDB-lite"/>
    </source>
</evidence>
<dbReference type="InterPro" id="IPR015797">
    <property type="entry name" value="NUDIX_hydrolase-like_dom_sf"/>
</dbReference>
<dbReference type="InterPro" id="IPR000086">
    <property type="entry name" value="NUDIX_hydrolase_dom"/>
</dbReference>
<dbReference type="OMA" id="WRMHHFF"/>
<dbReference type="PANTHER" id="PTHR12992">
    <property type="entry name" value="NUDIX HYDROLASE"/>
    <property type="match status" value="1"/>
</dbReference>
<evidence type="ECO:0000256" key="2">
    <source>
        <dbReference type="ARBA" id="ARBA00001946"/>
    </source>
</evidence>
<dbReference type="GO" id="GO:0046872">
    <property type="term" value="F:metal ion binding"/>
    <property type="evidence" value="ECO:0007669"/>
    <property type="project" value="UniProtKB-KW"/>
</dbReference>
<organism evidence="9 10">
    <name type="scientific">Xylona heveae (strain CBS 132557 / TC161)</name>
    <dbReference type="NCBI Taxonomy" id="1328760"/>
    <lineage>
        <taxon>Eukaryota</taxon>
        <taxon>Fungi</taxon>
        <taxon>Dikarya</taxon>
        <taxon>Ascomycota</taxon>
        <taxon>Pezizomycotina</taxon>
        <taxon>Xylonomycetes</taxon>
        <taxon>Xylonales</taxon>
        <taxon>Xylonaceae</taxon>
        <taxon>Xylona</taxon>
    </lineage>
</organism>
<dbReference type="OrthoDB" id="206213at2759"/>
<dbReference type="GeneID" id="28900789"/>
<evidence type="ECO:0000313" key="10">
    <source>
        <dbReference type="Proteomes" id="UP000076632"/>
    </source>
</evidence>
<keyword evidence="4" id="KW-0378">Hydrolase</keyword>
<dbReference type="Gene3D" id="3.90.79.10">
    <property type="entry name" value="Nucleoside Triphosphate Pyrophosphohydrolase"/>
    <property type="match status" value="1"/>
</dbReference>
<dbReference type="STRING" id="1328760.A0A165J8R4"/>
<comment type="cofactor">
    <cofactor evidence="2">
        <name>Mg(2+)</name>
        <dbReference type="ChEBI" id="CHEBI:18420"/>
    </cofactor>
</comment>
<dbReference type="PANTHER" id="PTHR12992:SF24">
    <property type="entry name" value="PEROXISOMAL COENZYME A DIPHOSPHATASE NUDT7"/>
    <property type="match status" value="1"/>
</dbReference>
<sequence length="304" mass="33415">MVLLSAISAQAISRLRGYVPPPTSYSSVPLSRRAAVLILLFADRRGDLKVVLTLRASTLKSYPGQVALPGGKADTLSETPFQTARREAFEEIGLPDTDMGLPKQFRVEHLCELPATLARSELVVRPCVAFLHAEDRGVSVANAEETLIPRLDAKEVAAVFTAPLQKFLDQSSGDDSNNHNSPWYEGNWTKWHGKKWRIHNFNVPIRTQAGSRARSDETQQTNVADLHPSSGGSAVTRYRVWGMTARLLVDAARLAYDREPAFDHDSTFGAEDVIGKLLASGRLGDGRSQDDELAREELSKAPKL</sequence>
<name>A0A165J8R4_XYLHT</name>
<dbReference type="EMBL" id="KV407454">
    <property type="protein sequence ID" value="KZF25903.1"/>
    <property type="molecule type" value="Genomic_DNA"/>
</dbReference>
<dbReference type="InParanoid" id="A0A165J8R4"/>
<protein>
    <recommendedName>
        <fullName evidence="8">Nudix hydrolase domain-containing protein</fullName>
    </recommendedName>
</protein>
<dbReference type="Proteomes" id="UP000076632">
    <property type="component" value="Unassembled WGS sequence"/>
</dbReference>
<dbReference type="AlphaFoldDB" id="A0A165J8R4"/>
<reference evidence="9 10" key="1">
    <citation type="journal article" date="2016" name="Fungal Biol.">
        <title>The genome of Xylona heveae provides a window into fungal endophytism.</title>
        <authorList>
            <person name="Gazis R."/>
            <person name="Kuo A."/>
            <person name="Riley R."/>
            <person name="LaButti K."/>
            <person name="Lipzen A."/>
            <person name="Lin J."/>
            <person name="Amirebrahimi M."/>
            <person name="Hesse C.N."/>
            <person name="Spatafora J.W."/>
            <person name="Henrissat B."/>
            <person name="Hainaut M."/>
            <person name="Grigoriev I.V."/>
            <person name="Hibbett D.S."/>
        </authorList>
    </citation>
    <scope>NUCLEOTIDE SEQUENCE [LARGE SCALE GENOMIC DNA]</scope>
    <source>
        <strain evidence="9 10">TC161</strain>
    </source>
</reference>
<evidence type="ECO:0000256" key="3">
    <source>
        <dbReference type="ARBA" id="ARBA00022723"/>
    </source>
</evidence>
<evidence type="ECO:0000313" key="9">
    <source>
        <dbReference type="EMBL" id="KZF25903.1"/>
    </source>
</evidence>
<proteinExistence type="predicted"/>
<gene>
    <name evidence="9" type="ORF">L228DRAFT_279169</name>
</gene>
<dbReference type="InterPro" id="IPR045121">
    <property type="entry name" value="CoAse"/>
</dbReference>
<evidence type="ECO:0000256" key="4">
    <source>
        <dbReference type="ARBA" id="ARBA00022801"/>
    </source>
</evidence>
<feature type="region of interest" description="Disordered" evidence="7">
    <location>
        <begin position="209"/>
        <end position="229"/>
    </location>
</feature>
<dbReference type="GO" id="GO:0010945">
    <property type="term" value="F:coenzyme A diphosphatase activity"/>
    <property type="evidence" value="ECO:0007669"/>
    <property type="project" value="InterPro"/>
</dbReference>
<accession>A0A165J8R4</accession>
<dbReference type="FunCoup" id="A0A165J8R4">
    <property type="interactions" value="91"/>
</dbReference>
<dbReference type="SUPFAM" id="SSF55811">
    <property type="entry name" value="Nudix"/>
    <property type="match status" value="1"/>
</dbReference>
<feature type="region of interest" description="Disordered" evidence="7">
    <location>
        <begin position="281"/>
        <end position="304"/>
    </location>
</feature>
<feature type="compositionally biased region" description="Basic and acidic residues" evidence="7">
    <location>
        <begin position="284"/>
        <end position="304"/>
    </location>
</feature>
<evidence type="ECO:0000259" key="8">
    <source>
        <dbReference type="PROSITE" id="PS51462"/>
    </source>
</evidence>
<dbReference type="RefSeq" id="XP_018191458.1">
    <property type="nucleotide sequence ID" value="XM_018335652.1"/>
</dbReference>
<dbReference type="Pfam" id="PF00293">
    <property type="entry name" value="NUDIX"/>
    <property type="match status" value="1"/>
</dbReference>
<evidence type="ECO:0000256" key="6">
    <source>
        <dbReference type="ARBA" id="ARBA00023211"/>
    </source>
</evidence>
<keyword evidence="10" id="KW-1185">Reference proteome</keyword>
<comment type="cofactor">
    <cofactor evidence="1">
        <name>Mn(2+)</name>
        <dbReference type="ChEBI" id="CHEBI:29035"/>
    </cofactor>
</comment>
<evidence type="ECO:0000256" key="5">
    <source>
        <dbReference type="ARBA" id="ARBA00022842"/>
    </source>
</evidence>
<keyword evidence="6" id="KW-0464">Manganese</keyword>
<keyword evidence="3" id="KW-0479">Metal-binding</keyword>
<dbReference type="GO" id="GO:0015938">
    <property type="term" value="P:coenzyme A catabolic process"/>
    <property type="evidence" value="ECO:0007669"/>
    <property type="project" value="TreeGrafter"/>
</dbReference>
<keyword evidence="5" id="KW-0460">Magnesium</keyword>
<feature type="domain" description="Nudix hydrolase" evidence="8">
    <location>
        <begin position="31"/>
        <end position="186"/>
    </location>
</feature>
<dbReference type="PROSITE" id="PS51462">
    <property type="entry name" value="NUDIX"/>
    <property type="match status" value="1"/>
</dbReference>
<evidence type="ECO:0000256" key="1">
    <source>
        <dbReference type="ARBA" id="ARBA00001936"/>
    </source>
</evidence>